<dbReference type="AlphaFoldDB" id="A0A8X6KR51"/>
<dbReference type="GO" id="GO:0000902">
    <property type="term" value="P:cell morphogenesis"/>
    <property type="evidence" value="ECO:0007669"/>
    <property type="project" value="UniProtKB-ARBA"/>
</dbReference>
<dbReference type="InterPro" id="IPR051830">
    <property type="entry name" value="NOTCH_homolog"/>
</dbReference>
<feature type="domain" description="EGF-like" evidence="9">
    <location>
        <begin position="931"/>
        <end position="968"/>
    </location>
</feature>
<keyword evidence="3" id="KW-0677">Repeat</keyword>
<evidence type="ECO:0000313" key="11">
    <source>
        <dbReference type="Proteomes" id="UP000887116"/>
    </source>
</evidence>
<dbReference type="PROSITE" id="PS50026">
    <property type="entry name" value="EGF_3"/>
    <property type="match status" value="3"/>
</dbReference>
<feature type="compositionally biased region" description="Basic and acidic residues" evidence="7">
    <location>
        <begin position="1190"/>
        <end position="1200"/>
    </location>
</feature>
<feature type="compositionally biased region" description="Basic and acidic residues" evidence="7">
    <location>
        <begin position="1164"/>
        <end position="1182"/>
    </location>
</feature>
<comment type="caution">
    <text evidence="10">The sequence shown here is derived from an EMBL/GenBank/DDBJ whole genome shotgun (WGS) entry which is preliminary data.</text>
</comment>
<evidence type="ECO:0000313" key="10">
    <source>
        <dbReference type="EMBL" id="GFQ79443.1"/>
    </source>
</evidence>
<name>A0A8X6KR51_TRICU</name>
<dbReference type="Pfam" id="PF00008">
    <property type="entry name" value="EGF"/>
    <property type="match status" value="1"/>
</dbReference>
<keyword evidence="2" id="KW-0732">Signal</keyword>
<feature type="domain" description="EGF-like" evidence="9">
    <location>
        <begin position="382"/>
        <end position="418"/>
    </location>
</feature>
<dbReference type="FunFam" id="2.10.25.10:FF:000230">
    <property type="entry name" value="Delta-like protein"/>
    <property type="match status" value="1"/>
</dbReference>
<evidence type="ECO:0000256" key="4">
    <source>
        <dbReference type="ARBA" id="ARBA00023157"/>
    </source>
</evidence>
<keyword evidence="11" id="KW-1185">Reference proteome</keyword>
<dbReference type="PANTHER" id="PTHR24033">
    <property type="entry name" value="EGF-LIKE DOMAIN-CONTAINING PROTEIN"/>
    <property type="match status" value="1"/>
</dbReference>
<comment type="caution">
    <text evidence="6">Lacks conserved residue(s) required for the propagation of feature annotation.</text>
</comment>
<dbReference type="GO" id="GO:0042063">
    <property type="term" value="P:gliogenesis"/>
    <property type="evidence" value="ECO:0007669"/>
    <property type="project" value="UniProtKB-ARBA"/>
</dbReference>
<dbReference type="FunFam" id="2.10.25.10:FF:000038">
    <property type="entry name" value="Fibrillin 2"/>
    <property type="match status" value="1"/>
</dbReference>
<evidence type="ECO:0000256" key="2">
    <source>
        <dbReference type="ARBA" id="ARBA00022729"/>
    </source>
</evidence>
<dbReference type="GO" id="GO:0048666">
    <property type="term" value="P:neuron development"/>
    <property type="evidence" value="ECO:0007669"/>
    <property type="project" value="UniProtKB-ARBA"/>
</dbReference>
<feature type="region of interest" description="Disordered" evidence="7">
    <location>
        <begin position="347"/>
        <end position="380"/>
    </location>
</feature>
<dbReference type="InterPro" id="IPR000742">
    <property type="entry name" value="EGF"/>
</dbReference>
<dbReference type="PANTHER" id="PTHR24033:SF151">
    <property type="entry name" value="NOTCH 2"/>
    <property type="match status" value="1"/>
</dbReference>
<accession>A0A8X6KR51</accession>
<feature type="compositionally biased region" description="Basic and acidic residues" evidence="7">
    <location>
        <begin position="1093"/>
        <end position="1116"/>
    </location>
</feature>
<dbReference type="OrthoDB" id="10040649at2759"/>
<feature type="region of interest" description="Disordered" evidence="7">
    <location>
        <begin position="1060"/>
        <end position="1216"/>
    </location>
</feature>
<evidence type="ECO:0000256" key="7">
    <source>
        <dbReference type="SAM" id="MobiDB-lite"/>
    </source>
</evidence>
<dbReference type="SUPFAM" id="SSF57196">
    <property type="entry name" value="EGF/Laminin"/>
    <property type="match status" value="2"/>
</dbReference>
<dbReference type="PROSITE" id="PS01186">
    <property type="entry name" value="EGF_2"/>
    <property type="match status" value="5"/>
</dbReference>
<dbReference type="CDD" id="cd00054">
    <property type="entry name" value="EGF_CA"/>
    <property type="match status" value="2"/>
</dbReference>
<dbReference type="Gene3D" id="2.10.25.10">
    <property type="entry name" value="Laminin"/>
    <property type="match status" value="4"/>
</dbReference>
<keyword evidence="1 6" id="KW-0245">EGF-like domain</keyword>
<dbReference type="GO" id="GO:0005509">
    <property type="term" value="F:calcium ion binding"/>
    <property type="evidence" value="ECO:0007669"/>
    <property type="project" value="InterPro"/>
</dbReference>
<sequence>MPAVCREDGDCKNGASCQDNVCLCEPGYEGEKCEKMKNCEELKCDTEISDCVLDEKTSTGVCKCKDISKLYYEKQCVACREDGDCKNGALCQDNVCLCEPGYEGEKCEKIKNCEELKCDTEISDCVLDEKTSTGVCKCKDISKLYYEKQCVACREDGDCKNGASCQDNVCLCEPGYEGEKCEKIKNCEELKCDTEISDCVLDEKTSTGVCKCKDISKLYYEKQCVACREDGDCKNGASCQDNVCLCEPGYEGEKCEKIKNCEELKCDTAISDCVLDEKTSKGMCICKDLSKQYFDNQCVYCDCGPNGKCSIDENGKQQCACSSGFEVVEKDGKKTCKETNSTTTVITDSSSSATSPETTTITKEVSTDSSSSTMTTMDEGKEIDPCTKDPCMNGGTCEKRDNSFACTCVQGYTGDRCDEIKWCKENGKTICGNEKCRFDEKRSSGFCFCRNDSFFDLKEKRCKKMDSCLERRLSGECNMPFETCDAGECKCIVGYDYSTNKTSCEPAFCKKGPCGRNMDCEETDDSYICFCKDSYHQVGKDCVKYDNCSPGQSKCAQRCRSNGKCTCVEGYNTTDGGENCDPVKEVKCSLNCGKGSCSITGKSCVCPEISHVYKNKTCIDKCTAGVLSPRECPAGNKCMPDDTFGYRCDCKGKFKFAPDDVHCELKHMCSEGGAEAICAAKNALCVEDFDNAEGYVCKCEDGYARESGTDVCKNKCELKQKKCLENQALCMLDANNNAICVCPPLLTKGTDGKCNKLATYSYTGDFLVEKKRYDNEERRRTKRSVGDIDYTKLRDDFNVAMNRIFEGYNDSAILNCVDAEEHWKCSMEIKLDKYPGEKIHIITTPTVCLPMSDAAHCLILPNFVIKSSETEVFYKTDPCRKEMTSILCGDATNCNVLKKHTIAFECKCKEGYYPRTTYHPALDASVEICDDVNECMDLLICPNTTFCYNIPGDYNCLCKEGYILDESKSVKKDGCTEVCNPDPCVHGTCIQMGKHGFSCDCLDGLYTGRFCNETNEAVTRAKKVGKRTSSIVGGVLGAFLAILIIVCIFLIRKVRKQSSLDDNEEYSRQRQRGLVSQMRNLAHRVPDREEDVEVRNAGRRPDRQHSESGDYRREPEDSLSIPRPQVGRPSDRTSGGRPLPERRDSGGYQKGFSGDNRMYSRAPRRSDEESRPNQRSEERELPLRSPLSKSSDHLDSDGRNGRMNMVQYRNRGYEEE</sequence>
<organism evidence="10 11">
    <name type="scientific">Trichonephila clavata</name>
    <name type="common">Joro spider</name>
    <name type="synonym">Nephila clavata</name>
    <dbReference type="NCBI Taxonomy" id="2740835"/>
    <lineage>
        <taxon>Eukaryota</taxon>
        <taxon>Metazoa</taxon>
        <taxon>Ecdysozoa</taxon>
        <taxon>Arthropoda</taxon>
        <taxon>Chelicerata</taxon>
        <taxon>Arachnida</taxon>
        <taxon>Araneae</taxon>
        <taxon>Araneomorphae</taxon>
        <taxon>Entelegynae</taxon>
        <taxon>Araneoidea</taxon>
        <taxon>Nephilidae</taxon>
        <taxon>Trichonephila</taxon>
    </lineage>
</organism>
<feature type="transmembrane region" description="Helical" evidence="8">
    <location>
        <begin position="1031"/>
        <end position="1051"/>
    </location>
</feature>
<gene>
    <name evidence="10" type="primary">kug_6</name>
    <name evidence="10" type="ORF">TNCT_341711</name>
</gene>
<proteinExistence type="predicted"/>
<dbReference type="SMART" id="SM00181">
    <property type="entry name" value="EGF"/>
    <property type="match status" value="17"/>
</dbReference>
<keyword evidence="8" id="KW-0472">Membrane</keyword>
<reference evidence="10" key="1">
    <citation type="submission" date="2020-07" db="EMBL/GenBank/DDBJ databases">
        <title>Multicomponent nature underlies the extraordinary mechanical properties of spider dragline silk.</title>
        <authorList>
            <person name="Kono N."/>
            <person name="Nakamura H."/>
            <person name="Mori M."/>
            <person name="Yoshida Y."/>
            <person name="Ohtoshi R."/>
            <person name="Malay A.D."/>
            <person name="Moran D.A.P."/>
            <person name="Tomita M."/>
            <person name="Numata K."/>
            <person name="Arakawa K."/>
        </authorList>
    </citation>
    <scope>NUCLEOTIDE SEQUENCE</scope>
</reference>
<keyword evidence="5" id="KW-0325">Glycoprotein</keyword>
<dbReference type="InterPro" id="IPR001881">
    <property type="entry name" value="EGF-like_Ca-bd_dom"/>
</dbReference>
<dbReference type="Proteomes" id="UP000887116">
    <property type="component" value="Unassembled WGS sequence"/>
</dbReference>
<evidence type="ECO:0000256" key="3">
    <source>
        <dbReference type="ARBA" id="ARBA00022737"/>
    </source>
</evidence>
<protein>
    <submittedName>
        <fullName evidence="10">Fat-like cadherin-related tumor suppressor</fullName>
    </submittedName>
</protein>
<dbReference type="PROSITE" id="PS00010">
    <property type="entry name" value="ASX_HYDROXYL"/>
    <property type="match status" value="1"/>
</dbReference>
<dbReference type="InterPro" id="IPR018097">
    <property type="entry name" value="EGF_Ca-bd_CS"/>
</dbReference>
<keyword evidence="8" id="KW-0812">Transmembrane</keyword>
<evidence type="ECO:0000256" key="8">
    <source>
        <dbReference type="SAM" id="Phobius"/>
    </source>
</evidence>
<dbReference type="SMART" id="SM00179">
    <property type="entry name" value="EGF_CA"/>
    <property type="match status" value="7"/>
</dbReference>
<feature type="disulfide bond" evidence="6">
    <location>
        <begin position="408"/>
        <end position="417"/>
    </location>
</feature>
<evidence type="ECO:0000256" key="6">
    <source>
        <dbReference type="PROSITE-ProRule" id="PRU00076"/>
    </source>
</evidence>
<keyword evidence="8" id="KW-1133">Transmembrane helix</keyword>
<keyword evidence="4 6" id="KW-1015">Disulfide bond</keyword>
<dbReference type="EMBL" id="BMAO01012164">
    <property type="protein sequence ID" value="GFQ79443.1"/>
    <property type="molecule type" value="Genomic_DNA"/>
</dbReference>
<evidence type="ECO:0000256" key="5">
    <source>
        <dbReference type="ARBA" id="ARBA00023180"/>
    </source>
</evidence>
<dbReference type="PROSITE" id="PS01187">
    <property type="entry name" value="EGF_CA"/>
    <property type="match status" value="1"/>
</dbReference>
<feature type="compositionally biased region" description="Low complexity" evidence="7">
    <location>
        <begin position="347"/>
        <end position="377"/>
    </location>
</feature>
<feature type="domain" description="EGF-like" evidence="9">
    <location>
        <begin position="980"/>
        <end position="1012"/>
    </location>
</feature>
<dbReference type="PROSITE" id="PS00022">
    <property type="entry name" value="EGF_1"/>
    <property type="match status" value="5"/>
</dbReference>
<dbReference type="GO" id="GO:0005886">
    <property type="term" value="C:plasma membrane"/>
    <property type="evidence" value="ECO:0007669"/>
    <property type="project" value="UniProtKB-ARBA"/>
</dbReference>
<evidence type="ECO:0000259" key="9">
    <source>
        <dbReference type="PROSITE" id="PS50026"/>
    </source>
</evidence>
<dbReference type="InterPro" id="IPR000152">
    <property type="entry name" value="EGF-type_Asp/Asn_hydroxyl_site"/>
</dbReference>
<evidence type="ECO:0000256" key="1">
    <source>
        <dbReference type="ARBA" id="ARBA00022536"/>
    </source>
</evidence>